<organism evidence="1 2">
    <name type="scientific">Companilactobacillus baiquanensis</name>
    <dbReference type="NCBI Taxonomy" id="2486005"/>
    <lineage>
        <taxon>Bacteria</taxon>
        <taxon>Bacillati</taxon>
        <taxon>Bacillota</taxon>
        <taxon>Bacilli</taxon>
        <taxon>Lactobacillales</taxon>
        <taxon>Lactobacillaceae</taxon>
        <taxon>Companilactobacillus</taxon>
    </lineage>
</organism>
<protein>
    <recommendedName>
        <fullName evidence="3">DUF2479 domain-containing protein</fullName>
    </recommendedName>
</protein>
<evidence type="ECO:0008006" key="3">
    <source>
        <dbReference type="Google" id="ProtNLM"/>
    </source>
</evidence>
<name>A0ABW1UX89_9LACO</name>
<dbReference type="RefSeq" id="WP_125593059.1">
    <property type="nucleotide sequence ID" value="NZ_JBHSSN010000015.1"/>
</dbReference>
<gene>
    <name evidence="1" type="ORF">ACFP1F_09875</name>
</gene>
<accession>A0ABW1UX89</accession>
<dbReference type="Proteomes" id="UP001596186">
    <property type="component" value="Unassembled WGS sequence"/>
</dbReference>
<proteinExistence type="predicted"/>
<evidence type="ECO:0000313" key="1">
    <source>
        <dbReference type="EMBL" id="MFC6324047.1"/>
    </source>
</evidence>
<dbReference type="EMBL" id="JBHSSN010000015">
    <property type="protein sequence ID" value="MFC6324047.1"/>
    <property type="molecule type" value="Genomic_DNA"/>
</dbReference>
<evidence type="ECO:0000313" key="2">
    <source>
        <dbReference type="Proteomes" id="UP001596186"/>
    </source>
</evidence>
<reference evidence="2" key="1">
    <citation type="journal article" date="2019" name="Int. J. Syst. Evol. Microbiol.">
        <title>The Global Catalogue of Microorganisms (GCM) 10K type strain sequencing project: providing services to taxonomists for standard genome sequencing and annotation.</title>
        <authorList>
            <consortium name="The Broad Institute Genomics Platform"/>
            <consortium name="The Broad Institute Genome Sequencing Center for Infectious Disease"/>
            <person name="Wu L."/>
            <person name="Ma J."/>
        </authorList>
    </citation>
    <scope>NUCLEOTIDE SEQUENCE [LARGE SCALE GENOMIC DNA]</scope>
    <source>
        <strain evidence="2">CCM 8895</strain>
    </source>
</reference>
<sequence length="357" mass="39539">MSDVQMKMNIPAIEPLFFCVDLAEGFHLPAQYTQDEHEHLGPNGIENILLNSREFQHAWLIQGTSSGNTFEINFLKSNKNWGGVSLYDLSNFDMDDSTLINKLISFEGTDSTGSYVRSDEGFDGTQASLGVLSWQPEAAITQNAGHYQSAHFLIENPERTKVIQTLDFDLEIINNDVVIPEKHASYISELNRLLVNFDESIKSGQKQLAFYQSLYVGIMQNNIASLNDTADKAIKDMNDKADAAVKANQDKLDADTKDSQAKIDKLVADSNARKTEIDKSLDDLETRQNQNDTDIAANKKAIADNATAAASNKVVTQDNVKTVIQDVIDNGDLMIGDSDAETDSKLDQMDKMLKGEM</sequence>
<keyword evidence="2" id="KW-1185">Reference proteome</keyword>
<comment type="caution">
    <text evidence="1">The sequence shown here is derived from an EMBL/GenBank/DDBJ whole genome shotgun (WGS) entry which is preliminary data.</text>
</comment>